<dbReference type="GO" id="GO:0003964">
    <property type="term" value="F:RNA-directed DNA polymerase activity"/>
    <property type="evidence" value="ECO:0007669"/>
    <property type="project" value="UniProtKB-KW"/>
</dbReference>
<keyword evidence="2" id="KW-0548">Nucleotidyltransferase</keyword>
<dbReference type="SUPFAM" id="SSF53098">
    <property type="entry name" value="Ribonuclease H-like"/>
    <property type="match status" value="1"/>
</dbReference>
<keyword evidence="1" id="KW-0732">Signal</keyword>
<evidence type="ECO:0000313" key="2">
    <source>
        <dbReference type="EMBL" id="GFN94433.1"/>
    </source>
</evidence>
<keyword evidence="2" id="KW-0808">Transferase</keyword>
<dbReference type="InterPro" id="IPR036397">
    <property type="entry name" value="RNaseH_sf"/>
</dbReference>
<keyword evidence="2" id="KW-0695">RNA-directed DNA polymerase</keyword>
<organism evidence="2 3">
    <name type="scientific">Plakobranchus ocellatus</name>
    <dbReference type="NCBI Taxonomy" id="259542"/>
    <lineage>
        <taxon>Eukaryota</taxon>
        <taxon>Metazoa</taxon>
        <taxon>Spiralia</taxon>
        <taxon>Lophotrochozoa</taxon>
        <taxon>Mollusca</taxon>
        <taxon>Gastropoda</taxon>
        <taxon>Heterobranchia</taxon>
        <taxon>Euthyneura</taxon>
        <taxon>Panpulmonata</taxon>
        <taxon>Sacoglossa</taxon>
        <taxon>Placobranchoidea</taxon>
        <taxon>Plakobranchidae</taxon>
        <taxon>Plakobranchus</taxon>
    </lineage>
</organism>
<name>A0AAV3ZKN4_9GAST</name>
<proteinExistence type="predicted"/>
<accession>A0AAV3ZKN4</accession>
<dbReference type="AlphaFoldDB" id="A0AAV3ZKN4"/>
<evidence type="ECO:0000313" key="3">
    <source>
        <dbReference type="Proteomes" id="UP000735302"/>
    </source>
</evidence>
<dbReference type="Gene3D" id="3.30.420.10">
    <property type="entry name" value="Ribonuclease H-like superfamily/Ribonuclease H"/>
    <property type="match status" value="1"/>
</dbReference>
<protein>
    <submittedName>
        <fullName evidence="2">RNA-directed DNA polymerase from</fullName>
    </submittedName>
</protein>
<feature type="signal peptide" evidence="1">
    <location>
        <begin position="1"/>
        <end position="27"/>
    </location>
</feature>
<dbReference type="GO" id="GO:0003676">
    <property type="term" value="F:nucleic acid binding"/>
    <property type="evidence" value="ECO:0007669"/>
    <property type="project" value="InterPro"/>
</dbReference>
<gene>
    <name evidence="2" type="ORF">PoB_002093900</name>
</gene>
<dbReference type="EMBL" id="BLXT01002455">
    <property type="protein sequence ID" value="GFN94433.1"/>
    <property type="molecule type" value="Genomic_DNA"/>
</dbReference>
<reference evidence="2 3" key="1">
    <citation type="journal article" date="2021" name="Elife">
        <title>Chloroplast acquisition without the gene transfer in kleptoplastic sea slugs, Plakobranchus ocellatus.</title>
        <authorList>
            <person name="Maeda T."/>
            <person name="Takahashi S."/>
            <person name="Yoshida T."/>
            <person name="Shimamura S."/>
            <person name="Takaki Y."/>
            <person name="Nagai Y."/>
            <person name="Toyoda A."/>
            <person name="Suzuki Y."/>
            <person name="Arimoto A."/>
            <person name="Ishii H."/>
            <person name="Satoh N."/>
            <person name="Nishiyama T."/>
            <person name="Hasebe M."/>
            <person name="Maruyama T."/>
            <person name="Minagawa J."/>
            <person name="Obokata J."/>
            <person name="Shigenobu S."/>
        </authorList>
    </citation>
    <scope>NUCLEOTIDE SEQUENCE [LARGE SCALE GENOMIC DNA]</scope>
</reference>
<dbReference type="Proteomes" id="UP000735302">
    <property type="component" value="Unassembled WGS sequence"/>
</dbReference>
<comment type="caution">
    <text evidence="2">The sequence shown here is derived from an EMBL/GenBank/DDBJ whole genome shotgun (WGS) entry which is preliminary data.</text>
</comment>
<keyword evidence="3" id="KW-1185">Reference proteome</keyword>
<sequence length="209" mass="22740">MSTSRHREAAALLGVVILTDCRALVQALEDSGSEGVGEAVLLADNLLKTEGVRTMVQWIPSHIGILGNEIADGLANEGRSMPQPQKPLTLSDVRSILHRGTAKLSGATQLSDDERFPHFYEAYKAAHYLQSLPRSDAVQIFRARAKHTLLLADRARHGCPRLLPVVFAGSKKRRFNMFCSNGGKWPVTALADGLISPRTKSSGAVTEWS</sequence>
<feature type="chain" id="PRO_5043450160" evidence="1">
    <location>
        <begin position="28"/>
        <end position="209"/>
    </location>
</feature>
<evidence type="ECO:0000256" key="1">
    <source>
        <dbReference type="SAM" id="SignalP"/>
    </source>
</evidence>
<dbReference type="InterPro" id="IPR012337">
    <property type="entry name" value="RNaseH-like_sf"/>
</dbReference>